<keyword evidence="1" id="KW-0812">Transmembrane</keyword>
<evidence type="ECO:0000256" key="1">
    <source>
        <dbReference type="SAM" id="Phobius"/>
    </source>
</evidence>
<keyword evidence="1" id="KW-0472">Membrane</keyword>
<dbReference type="AlphaFoldDB" id="C6BWP5"/>
<name>C6BWP5_MARSD</name>
<evidence type="ECO:0000313" key="3">
    <source>
        <dbReference type="Proteomes" id="UP000002601"/>
    </source>
</evidence>
<keyword evidence="3" id="KW-1185">Reference proteome</keyword>
<evidence type="ECO:0000313" key="2">
    <source>
        <dbReference type="EMBL" id="ACS80325.1"/>
    </source>
</evidence>
<proteinExistence type="predicted"/>
<dbReference type="EMBL" id="CP001649">
    <property type="protein sequence ID" value="ACS80325.1"/>
    <property type="molecule type" value="Genomic_DNA"/>
</dbReference>
<protein>
    <submittedName>
        <fullName evidence="2">Uncharacterized protein</fullName>
    </submittedName>
</protein>
<dbReference type="RefSeq" id="WP_015852141.1">
    <property type="nucleotide sequence ID" value="NC_012881.1"/>
</dbReference>
<accession>C6BWP5</accession>
<dbReference type="KEGG" id="dsa:Desal_2269"/>
<dbReference type="Proteomes" id="UP000002601">
    <property type="component" value="Chromosome"/>
</dbReference>
<gene>
    <name evidence="2" type="ordered locus">Desal_2269</name>
</gene>
<feature type="transmembrane region" description="Helical" evidence="1">
    <location>
        <begin position="12"/>
        <end position="33"/>
    </location>
</feature>
<dbReference type="HOGENOM" id="CLU_1413125_0_0_7"/>
<keyword evidence="1" id="KW-1133">Transmembrane helix</keyword>
<organism evidence="2 3">
    <name type="scientific">Maridesulfovibrio salexigens (strain ATCC 14822 / DSM 2638 / NCIMB 8403 / VKM B-1763)</name>
    <name type="common">Desulfovibrio salexigens</name>
    <dbReference type="NCBI Taxonomy" id="526222"/>
    <lineage>
        <taxon>Bacteria</taxon>
        <taxon>Pseudomonadati</taxon>
        <taxon>Thermodesulfobacteriota</taxon>
        <taxon>Desulfovibrionia</taxon>
        <taxon>Desulfovibrionales</taxon>
        <taxon>Desulfovibrionaceae</taxon>
        <taxon>Maridesulfovibrio</taxon>
    </lineage>
</organism>
<sequence>MTTEEYNFWNLIFSGFTAFGTVGATFFAVWQVFKKNRPNLNIFFDGGYKGKEQIYTERIFVSNTGGFYERIISFGIETGIGPLSLRSPLNYATTEREPTFPINLAPGTFDGYELTPDNLSRLLYMVITNGLVLTPIRIRRIISDKLFFLFLLNNTKICVYSDRGGVIKKRLDSNIKSLIKAYHQKTKSSYKN</sequence>
<reference evidence="2 3" key="1">
    <citation type="submission" date="2009-06" db="EMBL/GenBank/DDBJ databases">
        <title>Complete sequence of Desulfovibrio salexigens DSM 2638.</title>
        <authorList>
            <consortium name="US DOE Joint Genome Institute"/>
            <person name="Lucas S."/>
            <person name="Copeland A."/>
            <person name="Lapidus A."/>
            <person name="Glavina del Rio T."/>
            <person name="Tice H."/>
            <person name="Bruce D."/>
            <person name="Goodwin L."/>
            <person name="Pitluck S."/>
            <person name="Munk A.C."/>
            <person name="Brettin T."/>
            <person name="Detter J.C."/>
            <person name="Han C."/>
            <person name="Tapia R."/>
            <person name="Larimer F."/>
            <person name="Land M."/>
            <person name="Hauser L."/>
            <person name="Kyrpides N."/>
            <person name="Anderson I."/>
            <person name="Wall J.D."/>
            <person name="Arkin A.P."/>
            <person name="Dehal P."/>
            <person name="Chivian D."/>
            <person name="Giles B."/>
            <person name="Hazen T.C."/>
        </authorList>
    </citation>
    <scope>NUCLEOTIDE SEQUENCE [LARGE SCALE GENOMIC DNA]</scope>
    <source>
        <strain evidence="3">ATCC 14822 / DSM 2638 / NCIMB 8403 / VKM B-1763</strain>
    </source>
</reference>